<organism evidence="1 2">
    <name type="scientific">Rhododendron molle</name>
    <name type="common">Chinese azalea</name>
    <name type="synonym">Azalea mollis</name>
    <dbReference type="NCBI Taxonomy" id="49168"/>
    <lineage>
        <taxon>Eukaryota</taxon>
        <taxon>Viridiplantae</taxon>
        <taxon>Streptophyta</taxon>
        <taxon>Embryophyta</taxon>
        <taxon>Tracheophyta</taxon>
        <taxon>Spermatophyta</taxon>
        <taxon>Magnoliopsida</taxon>
        <taxon>eudicotyledons</taxon>
        <taxon>Gunneridae</taxon>
        <taxon>Pentapetalae</taxon>
        <taxon>asterids</taxon>
        <taxon>Ericales</taxon>
        <taxon>Ericaceae</taxon>
        <taxon>Ericoideae</taxon>
        <taxon>Rhodoreae</taxon>
        <taxon>Rhododendron</taxon>
    </lineage>
</organism>
<protein>
    <submittedName>
        <fullName evidence="1">Uncharacterized protein</fullName>
    </submittedName>
</protein>
<name>A0ACC0MQF6_RHOML</name>
<reference evidence="1" key="1">
    <citation type="submission" date="2022-02" db="EMBL/GenBank/DDBJ databases">
        <title>Plant Genome Project.</title>
        <authorList>
            <person name="Zhang R.-G."/>
        </authorList>
    </citation>
    <scope>NUCLEOTIDE SEQUENCE</scope>
    <source>
        <strain evidence="1">AT1</strain>
    </source>
</reference>
<evidence type="ECO:0000313" key="2">
    <source>
        <dbReference type="Proteomes" id="UP001062846"/>
    </source>
</evidence>
<dbReference type="Proteomes" id="UP001062846">
    <property type="component" value="Chromosome 8"/>
</dbReference>
<keyword evidence="2" id="KW-1185">Reference proteome</keyword>
<evidence type="ECO:0000313" key="1">
    <source>
        <dbReference type="EMBL" id="KAI8542854.1"/>
    </source>
</evidence>
<dbReference type="EMBL" id="CM046395">
    <property type="protein sequence ID" value="KAI8542854.1"/>
    <property type="molecule type" value="Genomic_DNA"/>
</dbReference>
<accession>A0ACC0MQF6</accession>
<sequence length="55" mass="6522">MRESSRQEKKKRKIGEEPRCFTIDQIQLVWSSSTRLCMRFNGGDLFEVWSRISGN</sequence>
<gene>
    <name evidence="1" type="ORF">RHMOL_Rhmol08G0172100</name>
</gene>
<comment type="caution">
    <text evidence="1">The sequence shown here is derived from an EMBL/GenBank/DDBJ whole genome shotgun (WGS) entry which is preliminary data.</text>
</comment>
<proteinExistence type="predicted"/>